<keyword evidence="1" id="KW-0812">Transmembrane</keyword>
<protein>
    <submittedName>
        <fullName evidence="2">Uncharacterized protein</fullName>
    </submittedName>
</protein>
<evidence type="ECO:0000313" key="2">
    <source>
        <dbReference type="EMBL" id="HGH60083.1"/>
    </source>
</evidence>
<dbReference type="AlphaFoldDB" id="A0A7C4AQQ0"/>
<proteinExistence type="predicted"/>
<dbReference type="PROSITE" id="PS51257">
    <property type="entry name" value="PROKAR_LIPOPROTEIN"/>
    <property type="match status" value="1"/>
</dbReference>
<keyword evidence="1" id="KW-1133">Transmembrane helix</keyword>
<name>A0A7C4AQQ0_9BACT</name>
<organism evidence="2">
    <name type="scientific">Desulfomonile tiedjei</name>
    <dbReference type="NCBI Taxonomy" id="2358"/>
    <lineage>
        <taxon>Bacteria</taxon>
        <taxon>Pseudomonadati</taxon>
        <taxon>Thermodesulfobacteriota</taxon>
        <taxon>Desulfomonilia</taxon>
        <taxon>Desulfomonilales</taxon>
        <taxon>Desulfomonilaceae</taxon>
        <taxon>Desulfomonile</taxon>
    </lineage>
</organism>
<reference evidence="2" key="1">
    <citation type="journal article" date="2020" name="mSystems">
        <title>Genome- and Community-Level Interaction Insights into Carbon Utilization and Element Cycling Functions of Hydrothermarchaeota in Hydrothermal Sediment.</title>
        <authorList>
            <person name="Zhou Z."/>
            <person name="Liu Y."/>
            <person name="Xu W."/>
            <person name="Pan J."/>
            <person name="Luo Z.H."/>
            <person name="Li M."/>
        </authorList>
    </citation>
    <scope>NUCLEOTIDE SEQUENCE [LARGE SCALE GENOMIC DNA]</scope>
    <source>
        <strain evidence="2">SpSt-769</strain>
    </source>
</reference>
<accession>A0A7C4AQQ0</accession>
<feature type="transmembrane region" description="Helical" evidence="1">
    <location>
        <begin position="6"/>
        <end position="26"/>
    </location>
</feature>
<sequence length="99" mass="11569">MKKLLYVIWFVSLAGIGVLIGCFIHATRVNQTTLMSGVAFVREMPYGEQIVGMIETAVFSYQEKKELERYRETHQGQIQIDPEVLKKHKELYRESRPHQ</sequence>
<dbReference type="EMBL" id="DTGT01000067">
    <property type="protein sequence ID" value="HGH60083.1"/>
    <property type="molecule type" value="Genomic_DNA"/>
</dbReference>
<comment type="caution">
    <text evidence="2">The sequence shown here is derived from an EMBL/GenBank/DDBJ whole genome shotgun (WGS) entry which is preliminary data.</text>
</comment>
<keyword evidence="1" id="KW-0472">Membrane</keyword>
<evidence type="ECO:0000256" key="1">
    <source>
        <dbReference type="SAM" id="Phobius"/>
    </source>
</evidence>
<gene>
    <name evidence="2" type="ORF">ENV54_02155</name>
</gene>